<feature type="region of interest" description="Disordered" evidence="1">
    <location>
        <begin position="122"/>
        <end position="276"/>
    </location>
</feature>
<proteinExistence type="predicted"/>
<evidence type="ECO:0000313" key="4">
    <source>
        <dbReference type="Proteomes" id="UP000076874"/>
    </source>
</evidence>
<feature type="compositionally biased region" description="Polar residues" evidence="1">
    <location>
        <begin position="193"/>
        <end position="205"/>
    </location>
</feature>
<dbReference type="Pfam" id="PF10544">
    <property type="entry name" value="T5orf172"/>
    <property type="match status" value="1"/>
</dbReference>
<accession>A0A167P4F7</accession>
<feature type="region of interest" description="Disordered" evidence="1">
    <location>
        <begin position="617"/>
        <end position="649"/>
    </location>
</feature>
<evidence type="ECO:0000313" key="3">
    <source>
        <dbReference type="EMBL" id="OAA56278.1"/>
    </source>
</evidence>
<dbReference type="EMBL" id="AZHD01000017">
    <property type="protein sequence ID" value="OAA56278.1"/>
    <property type="molecule type" value="Genomic_DNA"/>
</dbReference>
<dbReference type="GO" id="GO:0003677">
    <property type="term" value="F:DNA binding"/>
    <property type="evidence" value="ECO:0007669"/>
    <property type="project" value="UniProtKB-KW"/>
</dbReference>
<feature type="compositionally biased region" description="Polar residues" evidence="1">
    <location>
        <begin position="175"/>
        <end position="184"/>
    </location>
</feature>
<feature type="domain" description="Bacteriophage T5 Orf172 DNA-binding" evidence="2">
    <location>
        <begin position="383"/>
        <end position="474"/>
    </location>
</feature>
<feature type="region of interest" description="Disordered" evidence="1">
    <location>
        <begin position="519"/>
        <end position="575"/>
    </location>
</feature>
<feature type="compositionally biased region" description="Polar residues" evidence="1">
    <location>
        <begin position="150"/>
        <end position="163"/>
    </location>
</feature>
<feature type="compositionally biased region" description="Acidic residues" evidence="1">
    <location>
        <begin position="138"/>
        <end position="149"/>
    </location>
</feature>
<dbReference type="InterPro" id="IPR018306">
    <property type="entry name" value="Phage_T5_Orf172_DNA-bd"/>
</dbReference>
<feature type="region of interest" description="Disordered" evidence="1">
    <location>
        <begin position="588"/>
        <end position="607"/>
    </location>
</feature>
<name>A0A167P4F7_9HYPO</name>
<feature type="compositionally biased region" description="Gly residues" evidence="1">
    <location>
        <begin position="542"/>
        <end position="560"/>
    </location>
</feature>
<dbReference type="AlphaFoldDB" id="A0A167P4F7"/>
<reference evidence="3 4" key="1">
    <citation type="journal article" date="2016" name="Genome Biol. Evol.">
        <title>Divergent and convergent evolution of fungal pathogenicity.</title>
        <authorList>
            <person name="Shang Y."/>
            <person name="Xiao G."/>
            <person name="Zheng P."/>
            <person name="Cen K."/>
            <person name="Zhan S."/>
            <person name="Wang C."/>
        </authorList>
    </citation>
    <scope>NUCLEOTIDE SEQUENCE [LARGE SCALE GENOMIC DNA]</scope>
    <source>
        <strain evidence="3 4">RCEF 264</strain>
    </source>
</reference>
<keyword evidence="3" id="KW-0238">DNA-binding</keyword>
<sequence length="669" mass="74814">MEPLNFDGIKAVLGLCSYVGQKNIVPGSEENTCFGITQNDIRCKNRLPNSYSRRKRLIHSRSKLCRIASAYEETDKDEDRSSLAEVFFINLENFINLQHCRHHKDWPKELVAEWQEQVNDAYRDQTRSQQTQKQDKNNEDEDEDEDDDSIASTVSSPFSNISFSLLGDTPRHSRTVTPSTTPQTGKVVHVTASAKSTHSAESDTTLAPVMLDGDDDDGPTPPATPTPGERRVYSTSGTGWRSGSGTAPSTGLSFGQKTPQKQQKQQPPKPARSLFQDETREPLAKLTVSPANDPISDAATTTADRSERLEAKYECILENPQPLKKATVPPRYVNMHANCKEDGFLNYEDCYIGTDYLHIVRTMQSGYGHYKRGTGRLYVLRHPYRSGLFKIGFSRQQKIKNRWQATPCSKLAVQGDREPVFVTEDMFPGARKVEALVKASLRHRNMGYCTLCNKRHTEWFWVEQNVILAWVHAWTAYVQSDVFDVEGSPTMAYHGFANRLLRITPERIHKQLRLTAMQSRELEPHPDPDPEERVAVSATTDVGGGSGSGSGRGSDRGGNGTKEAPLQPKPTPMVSAAATSIQRLVRRAATWDSGNRSSSNKWMEKKGKGLTVVIQEVGELDNPDDRDDSRQRHLRQRKKAPQVASQVASRIQLGISGMVKWGARSSKRS</sequence>
<feature type="compositionally biased region" description="Low complexity" evidence="1">
    <location>
        <begin position="234"/>
        <end position="246"/>
    </location>
</feature>
<gene>
    <name evidence="3" type="ORF">SPI_07889</name>
</gene>
<feature type="compositionally biased region" description="Basic and acidic residues" evidence="1">
    <location>
        <begin position="520"/>
        <end position="534"/>
    </location>
</feature>
<feature type="compositionally biased region" description="Low complexity" evidence="1">
    <location>
        <begin position="256"/>
        <end position="266"/>
    </location>
</feature>
<feature type="compositionally biased region" description="Polar residues" evidence="1">
    <location>
        <begin position="592"/>
        <end position="601"/>
    </location>
</feature>
<evidence type="ECO:0000259" key="2">
    <source>
        <dbReference type="SMART" id="SM00974"/>
    </source>
</evidence>
<keyword evidence="4" id="KW-1185">Reference proteome</keyword>
<organism evidence="3 4">
    <name type="scientific">Niveomyces insectorum RCEF 264</name>
    <dbReference type="NCBI Taxonomy" id="1081102"/>
    <lineage>
        <taxon>Eukaryota</taxon>
        <taxon>Fungi</taxon>
        <taxon>Dikarya</taxon>
        <taxon>Ascomycota</taxon>
        <taxon>Pezizomycotina</taxon>
        <taxon>Sordariomycetes</taxon>
        <taxon>Hypocreomycetidae</taxon>
        <taxon>Hypocreales</taxon>
        <taxon>Cordycipitaceae</taxon>
        <taxon>Niveomyces</taxon>
    </lineage>
</organism>
<dbReference type="Proteomes" id="UP000076874">
    <property type="component" value="Unassembled WGS sequence"/>
</dbReference>
<evidence type="ECO:0000256" key="1">
    <source>
        <dbReference type="SAM" id="MobiDB-lite"/>
    </source>
</evidence>
<protein>
    <submittedName>
        <fullName evidence="3">DNA-binding protein</fullName>
    </submittedName>
</protein>
<dbReference type="SMART" id="SM00974">
    <property type="entry name" value="T5orf172"/>
    <property type="match status" value="1"/>
</dbReference>
<comment type="caution">
    <text evidence="3">The sequence shown here is derived from an EMBL/GenBank/DDBJ whole genome shotgun (WGS) entry which is preliminary data.</text>
</comment>
<dbReference type="OrthoDB" id="4719713at2759"/>
<feature type="region of interest" description="Disordered" evidence="1">
    <location>
        <begin position="285"/>
        <end position="304"/>
    </location>
</feature>